<proteinExistence type="predicted"/>
<feature type="compositionally biased region" description="Basic and acidic residues" evidence="1">
    <location>
        <begin position="224"/>
        <end position="233"/>
    </location>
</feature>
<comment type="caution">
    <text evidence="2">The sequence shown here is derived from an EMBL/GenBank/DDBJ whole genome shotgun (WGS) entry which is preliminary data.</text>
</comment>
<reference evidence="2 3" key="1">
    <citation type="journal article" date="2018" name="PLoS Genet.">
        <title>Population sequencing reveals clonal diversity and ancestral inbreeding in the grapevine cultivar Chardonnay.</title>
        <authorList>
            <person name="Roach M.J."/>
            <person name="Johnson D.L."/>
            <person name="Bohlmann J."/>
            <person name="van Vuuren H.J."/>
            <person name="Jones S.J."/>
            <person name="Pretorius I.S."/>
            <person name="Schmidt S.A."/>
            <person name="Borneman A.R."/>
        </authorList>
    </citation>
    <scope>NUCLEOTIDE SEQUENCE [LARGE SCALE GENOMIC DNA]</scope>
    <source>
        <strain evidence="3">cv. Chardonnay</strain>
        <tissue evidence="2">Leaf</tissue>
    </source>
</reference>
<dbReference type="EMBL" id="QGNW01000008">
    <property type="protein sequence ID" value="RVX19544.1"/>
    <property type="molecule type" value="Genomic_DNA"/>
</dbReference>
<dbReference type="PANTHER" id="PTHR46159:SF6">
    <property type="entry name" value="OS12G0605300 PROTEIN"/>
    <property type="match status" value="1"/>
</dbReference>
<feature type="region of interest" description="Disordered" evidence="1">
    <location>
        <begin position="1"/>
        <end position="59"/>
    </location>
</feature>
<gene>
    <name evidence="2" type="ORF">CK203_005265</name>
</gene>
<dbReference type="GO" id="GO:0003700">
    <property type="term" value="F:DNA-binding transcription factor activity"/>
    <property type="evidence" value="ECO:0007669"/>
    <property type="project" value="InterPro"/>
</dbReference>
<dbReference type="AlphaFoldDB" id="A0A438KEB2"/>
<evidence type="ECO:0000313" key="2">
    <source>
        <dbReference type="EMBL" id="RVX19544.1"/>
    </source>
</evidence>
<evidence type="ECO:0000256" key="1">
    <source>
        <dbReference type="SAM" id="MobiDB-lite"/>
    </source>
</evidence>
<name>A0A438KEB2_VITVI</name>
<protein>
    <submittedName>
        <fullName evidence="2">Uncharacterized protein</fullName>
    </submittedName>
</protein>
<feature type="region of interest" description="Disordered" evidence="1">
    <location>
        <begin position="209"/>
        <end position="234"/>
    </location>
</feature>
<organism evidence="2 3">
    <name type="scientific">Vitis vinifera</name>
    <name type="common">Grape</name>
    <dbReference type="NCBI Taxonomy" id="29760"/>
    <lineage>
        <taxon>Eukaryota</taxon>
        <taxon>Viridiplantae</taxon>
        <taxon>Streptophyta</taxon>
        <taxon>Embryophyta</taxon>
        <taxon>Tracheophyta</taxon>
        <taxon>Spermatophyta</taxon>
        <taxon>Magnoliopsida</taxon>
        <taxon>eudicotyledons</taxon>
        <taxon>Gunneridae</taxon>
        <taxon>Pentapetalae</taxon>
        <taxon>rosids</taxon>
        <taxon>Vitales</taxon>
        <taxon>Vitaceae</taxon>
        <taxon>Viteae</taxon>
        <taxon>Vitis</taxon>
    </lineage>
</organism>
<sequence length="328" mass="35000">MDSPETAKTTTSTTKSSSQSPPLQVTTFPPIPPPETAATTATTATTATSSSKSPPVQDSPFSTYVSNLSPIKPVKAAHVAQEFPGLCSPPLVFTSPRINPHHETSFLKRTQCHHVQFSTDNGRGKKVAAVSNISDNANAQLNTGLVAKVEKECDIKDSVQDQPCSSSGCVDEYLADTMEADSAISAHSADKKRELDASPALLEQAEDELQGKSAFNVKPVPTDGKQRGGERTSTEVLNVESNLSVDYASEQLYESSVAQTAGGNQDELDCTPHLMPEALQIVRMDENCAQQAGEISNGPVENTVLHDPEVQTITSLIFILSYILSRVA</sequence>
<accession>A0A438KEB2</accession>
<feature type="compositionally biased region" description="Low complexity" evidence="1">
    <location>
        <begin position="1"/>
        <end position="28"/>
    </location>
</feature>
<dbReference type="PANTHER" id="PTHR46159">
    <property type="entry name" value="PROTEIN TESMIN/TSO1-LIKE CXC 2"/>
    <property type="match status" value="1"/>
</dbReference>
<feature type="compositionally biased region" description="Low complexity" evidence="1">
    <location>
        <begin position="36"/>
        <end position="55"/>
    </location>
</feature>
<evidence type="ECO:0000313" key="3">
    <source>
        <dbReference type="Proteomes" id="UP000288805"/>
    </source>
</evidence>
<dbReference type="Proteomes" id="UP000288805">
    <property type="component" value="Unassembled WGS sequence"/>
</dbReference>
<dbReference type="InterPro" id="IPR044522">
    <property type="entry name" value="TSO1-like"/>
</dbReference>